<dbReference type="Proteomes" id="UP000076798">
    <property type="component" value="Unassembled WGS sequence"/>
</dbReference>
<feature type="transmembrane region" description="Helical" evidence="2">
    <location>
        <begin position="216"/>
        <end position="236"/>
    </location>
</feature>
<keyword evidence="2" id="KW-0472">Membrane</keyword>
<dbReference type="EMBL" id="KV428085">
    <property type="protein sequence ID" value="KZT37363.1"/>
    <property type="molecule type" value="Genomic_DNA"/>
</dbReference>
<protein>
    <submittedName>
        <fullName evidence="3">Uncharacterized protein</fullName>
    </submittedName>
</protein>
<feature type="region of interest" description="Disordered" evidence="1">
    <location>
        <begin position="174"/>
        <end position="193"/>
    </location>
</feature>
<accession>A0A166CED5</accession>
<gene>
    <name evidence="3" type="ORF">SISSUDRAFT_869360</name>
</gene>
<keyword evidence="4" id="KW-1185">Reference proteome</keyword>
<proteinExistence type="predicted"/>
<feature type="transmembrane region" description="Helical" evidence="2">
    <location>
        <begin position="146"/>
        <end position="167"/>
    </location>
</feature>
<keyword evidence="2" id="KW-1133">Transmembrane helix</keyword>
<dbReference type="OrthoDB" id="3266087at2759"/>
<evidence type="ECO:0000313" key="4">
    <source>
        <dbReference type="Proteomes" id="UP000076798"/>
    </source>
</evidence>
<sequence length="238" mass="26587">MKLYSMLPAAAARAKANQTILPNLPSGLSDAFTNASGLVSRPFQHPAFPLSPVVLTSHTNIASSQDHTLQSPSKSLKRGSMQSQLSIASSIPFSAIMRPVPPSIGRASTHGALRGPEGLWMRDPRKKRHRVGWKPARRDGVDGEKLVGMMSVLFYVAFVFPPIWWCTSLLPSSRIRKPSSEEPSATEKNKDKERHDWEVMRDLQEDFHSWRTRHRIAAVISFVTYIPIIVLLAVFVPR</sequence>
<evidence type="ECO:0000313" key="3">
    <source>
        <dbReference type="EMBL" id="KZT37363.1"/>
    </source>
</evidence>
<reference evidence="3 4" key="1">
    <citation type="journal article" date="2016" name="Mol. Biol. Evol.">
        <title>Comparative Genomics of Early-Diverging Mushroom-Forming Fungi Provides Insights into the Origins of Lignocellulose Decay Capabilities.</title>
        <authorList>
            <person name="Nagy L.G."/>
            <person name="Riley R."/>
            <person name="Tritt A."/>
            <person name="Adam C."/>
            <person name="Daum C."/>
            <person name="Floudas D."/>
            <person name="Sun H."/>
            <person name="Yadav J.S."/>
            <person name="Pangilinan J."/>
            <person name="Larsson K.H."/>
            <person name="Matsuura K."/>
            <person name="Barry K."/>
            <person name="Labutti K."/>
            <person name="Kuo R."/>
            <person name="Ohm R.A."/>
            <person name="Bhattacharya S.S."/>
            <person name="Shirouzu T."/>
            <person name="Yoshinaga Y."/>
            <person name="Martin F.M."/>
            <person name="Grigoriev I.V."/>
            <person name="Hibbett D.S."/>
        </authorList>
    </citation>
    <scope>NUCLEOTIDE SEQUENCE [LARGE SCALE GENOMIC DNA]</scope>
    <source>
        <strain evidence="3 4">HHB10207 ss-3</strain>
    </source>
</reference>
<evidence type="ECO:0000256" key="1">
    <source>
        <dbReference type="SAM" id="MobiDB-lite"/>
    </source>
</evidence>
<dbReference type="AlphaFoldDB" id="A0A166CED5"/>
<organism evidence="3 4">
    <name type="scientific">Sistotremastrum suecicum HHB10207 ss-3</name>
    <dbReference type="NCBI Taxonomy" id="1314776"/>
    <lineage>
        <taxon>Eukaryota</taxon>
        <taxon>Fungi</taxon>
        <taxon>Dikarya</taxon>
        <taxon>Basidiomycota</taxon>
        <taxon>Agaricomycotina</taxon>
        <taxon>Agaricomycetes</taxon>
        <taxon>Sistotremastrales</taxon>
        <taxon>Sistotremastraceae</taxon>
        <taxon>Sistotremastrum</taxon>
    </lineage>
</organism>
<keyword evidence="2" id="KW-0812">Transmembrane</keyword>
<name>A0A166CED5_9AGAM</name>
<evidence type="ECO:0000256" key="2">
    <source>
        <dbReference type="SAM" id="Phobius"/>
    </source>
</evidence>